<sequence>MTLVTRGGVLRWLGRLGHFLPLWPSRAERGQLALIRRHGMFQPDYYRAQLPAWRRPLAWRPALHFLRHGWRQGYAPDPRFVPQWYLQRYADVRQANANPLVHFLRHGVHEGRRPSPHGALSDLPFLRASAIWYHQQLWHGHAQAALPRLQALARGGDGAAHWYLAGWHYGHGRYREALAHLAHERPLAASPFAPYLAQARVKCRLRLRQDAEALAELAAGQLGDDPSVRALVEASLAARPAEQRLTALNRLYERHKLAPLRLRRGASVGLSGLETRRVTATPRRQMPLVSVVVPAFEAEETLEVALDSLLAQSWPHLEILVVDDASSDGTAELVERRAECEPRLKLLRHERNLGAYAARNTGMRAARGAYVTVHDSDDWSHPQKIEQQVIALLTHHDARGALSFWVRADPQLRFVGPWHLCGDWLEVNPSSLMVPREVLDELGLWDPVRVAADNEFVERLTRRYGEQALLRVCPQVPLAFSLVQPDSLTQHSATHVRTVNNGLRHLYHQAARWWHGRQVVPVLDAQHHRRAFPAPLGSLPLAPRAFDFAVLADLSARNPELRAVLECVLRLRQAGLAVVLCPWSRPDDFASRRVADEVWELCHEEELAVAHAGITLAAGELLVQAPGTPESWPDSVPWLRVEEGIRWLNREPLPERLAEPLRAYLAQGGREVERPCVGGD</sequence>
<evidence type="ECO:0000259" key="1">
    <source>
        <dbReference type="Pfam" id="PF00535"/>
    </source>
</evidence>
<organism evidence="2 3">
    <name type="scientific">Halomonas heilongjiangensis</name>
    <dbReference type="NCBI Taxonomy" id="1387883"/>
    <lineage>
        <taxon>Bacteria</taxon>
        <taxon>Pseudomonadati</taxon>
        <taxon>Pseudomonadota</taxon>
        <taxon>Gammaproteobacteria</taxon>
        <taxon>Oceanospirillales</taxon>
        <taxon>Halomonadaceae</taxon>
        <taxon>Halomonas</taxon>
    </lineage>
</organism>
<dbReference type="Proteomes" id="UP000235346">
    <property type="component" value="Unassembled WGS sequence"/>
</dbReference>
<dbReference type="OrthoDB" id="433681at2"/>
<accession>A0A2N7TRJ5</accession>
<dbReference type="InterPro" id="IPR050834">
    <property type="entry name" value="Glycosyltransf_2"/>
</dbReference>
<gene>
    <name evidence="2" type="ORF">C1H66_05595</name>
</gene>
<dbReference type="PANTHER" id="PTHR43685:SF11">
    <property type="entry name" value="GLYCOSYLTRANSFERASE TAGX-RELATED"/>
    <property type="match status" value="1"/>
</dbReference>
<feature type="domain" description="Glycosyltransferase 2-like" evidence="1">
    <location>
        <begin position="290"/>
        <end position="394"/>
    </location>
</feature>
<dbReference type="EMBL" id="PNRE01000025">
    <property type="protein sequence ID" value="PMR70748.1"/>
    <property type="molecule type" value="Genomic_DNA"/>
</dbReference>
<evidence type="ECO:0000313" key="2">
    <source>
        <dbReference type="EMBL" id="PMR70748.1"/>
    </source>
</evidence>
<dbReference type="CDD" id="cd00761">
    <property type="entry name" value="Glyco_tranf_GTA_type"/>
    <property type="match status" value="1"/>
</dbReference>
<dbReference type="AlphaFoldDB" id="A0A2N7TRJ5"/>
<dbReference type="Pfam" id="PF00535">
    <property type="entry name" value="Glycos_transf_2"/>
    <property type="match status" value="1"/>
</dbReference>
<dbReference type="InterPro" id="IPR029044">
    <property type="entry name" value="Nucleotide-diphossugar_trans"/>
</dbReference>
<name>A0A2N7TRJ5_9GAMM</name>
<protein>
    <recommendedName>
        <fullName evidence="1">Glycosyltransferase 2-like domain-containing protein</fullName>
    </recommendedName>
</protein>
<proteinExistence type="predicted"/>
<keyword evidence="3" id="KW-1185">Reference proteome</keyword>
<dbReference type="SUPFAM" id="SSF53448">
    <property type="entry name" value="Nucleotide-diphospho-sugar transferases"/>
    <property type="match status" value="1"/>
</dbReference>
<dbReference type="InterPro" id="IPR001173">
    <property type="entry name" value="Glyco_trans_2-like"/>
</dbReference>
<dbReference type="PANTHER" id="PTHR43685">
    <property type="entry name" value="GLYCOSYLTRANSFERASE"/>
    <property type="match status" value="1"/>
</dbReference>
<comment type="caution">
    <text evidence="2">The sequence shown here is derived from an EMBL/GenBank/DDBJ whole genome shotgun (WGS) entry which is preliminary data.</text>
</comment>
<reference evidence="2 3" key="1">
    <citation type="submission" date="2018-01" db="EMBL/GenBank/DDBJ databases">
        <title>Halomonas endophytica sp. nov., isolated from storage liquid in the stems of Populus euphratica.</title>
        <authorList>
            <person name="Chen C."/>
        </authorList>
    </citation>
    <scope>NUCLEOTIDE SEQUENCE [LARGE SCALE GENOMIC DNA]</scope>
    <source>
        <strain evidence="2 3">DSM 26881</strain>
    </source>
</reference>
<evidence type="ECO:0000313" key="3">
    <source>
        <dbReference type="Proteomes" id="UP000235346"/>
    </source>
</evidence>
<dbReference type="Gene3D" id="3.90.550.10">
    <property type="entry name" value="Spore Coat Polysaccharide Biosynthesis Protein SpsA, Chain A"/>
    <property type="match status" value="1"/>
</dbReference>